<evidence type="ECO:0000313" key="3">
    <source>
        <dbReference type="Proteomes" id="UP000015102"/>
    </source>
</evidence>
<keyword evidence="1" id="KW-0812">Transmembrane</keyword>
<sequence>MTKPTSDWDKFRLLLWKNWVLQWNHKLLCLELFIPVIFALLLVLVRTLVVPENEGITKYPPVSIKNLSLM</sequence>
<accession>T1H5Z8</accession>
<dbReference type="HOGENOM" id="CLU_2765154_0_0_1"/>
<keyword evidence="1" id="KW-1133">Transmembrane helix</keyword>
<proteinExistence type="predicted"/>
<organism evidence="2 3">
    <name type="scientific">Megaselia scalaris</name>
    <name type="common">Humpbacked fly</name>
    <name type="synonym">Phora scalaris</name>
    <dbReference type="NCBI Taxonomy" id="36166"/>
    <lineage>
        <taxon>Eukaryota</taxon>
        <taxon>Metazoa</taxon>
        <taxon>Ecdysozoa</taxon>
        <taxon>Arthropoda</taxon>
        <taxon>Hexapoda</taxon>
        <taxon>Insecta</taxon>
        <taxon>Pterygota</taxon>
        <taxon>Neoptera</taxon>
        <taxon>Endopterygota</taxon>
        <taxon>Diptera</taxon>
        <taxon>Brachycera</taxon>
        <taxon>Muscomorpha</taxon>
        <taxon>Platypezoidea</taxon>
        <taxon>Phoridae</taxon>
        <taxon>Megaseliini</taxon>
        <taxon>Megaselia</taxon>
    </lineage>
</organism>
<evidence type="ECO:0000313" key="2">
    <source>
        <dbReference type="EnsemblMetazoa" id="MESCA012131-PA"/>
    </source>
</evidence>
<reference evidence="3" key="1">
    <citation type="submission" date="2013-02" db="EMBL/GenBank/DDBJ databases">
        <authorList>
            <person name="Hughes D."/>
        </authorList>
    </citation>
    <scope>NUCLEOTIDE SEQUENCE</scope>
    <source>
        <strain>Durham</strain>
        <strain evidence="3">NC isolate 2 -- Noor lab</strain>
    </source>
</reference>
<reference evidence="2" key="2">
    <citation type="submission" date="2015-06" db="UniProtKB">
        <authorList>
            <consortium name="EnsemblMetazoa"/>
        </authorList>
    </citation>
    <scope>IDENTIFICATION</scope>
</reference>
<dbReference type="AlphaFoldDB" id="T1H5Z8"/>
<keyword evidence="3" id="KW-1185">Reference proteome</keyword>
<evidence type="ECO:0008006" key="4">
    <source>
        <dbReference type="Google" id="ProtNLM"/>
    </source>
</evidence>
<feature type="transmembrane region" description="Helical" evidence="1">
    <location>
        <begin position="27"/>
        <end position="49"/>
    </location>
</feature>
<protein>
    <recommendedName>
        <fullName evidence="4">ABC-2 type transporter domain-containing protein</fullName>
    </recommendedName>
</protein>
<dbReference type="Proteomes" id="UP000015102">
    <property type="component" value="Unassembled WGS sequence"/>
</dbReference>
<dbReference type="EnsemblMetazoa" id="MESCA012131-RA">
    <property type="protein sequence ID" value="MESCA012131-PA"/>
    <property type="gene ID" value="MESCA012131"/>
</dbReference>
<name>T1H5Z8_MEGSC</name>
<dbReference type="STRING" id="36166.T1H5Z8"/>
<evidence type="ECO:0000256" key="1">
    <source>
        <dbReference type="SAM" id="Phobius"/>
    </source>
</evidence>
<keyword evidence="1" id="KW-0472">Membrane</keyword>